<protein>
    <submittedName>
        <fullName evidence="2">Uncharacterized protein</fullName>
    </submittedName>
</protein>
<gene>
    <name evidence="2" type="ORF">Zmor_010322</name>
</gene>
<keyword evidence="3" id="KW-1185">Reference proteome</keyword>
<dbReference type="AlphaFoldDB" id="A0AA38IK38"/>
<reference evidence="2" key="1">
    <citation type="journal article" date="2023" name="G3 (Bethesda)">
        <title>Whole genome assemblies of Zophobas morio and Tenebrio molitor.</title>
        <authorList>
            <person name="Kaur S."/>
            <person name="Stinson S.A."/>
            <person name="diCenzo G.C."/>
        </authorList>
    </citation>
    <scope>NUCLEOTIDE SEQUENCE</scope>
    <source>
        <strain evidence="2">QUZm001</strain>
    </source>
</reference>
<dbReference type="Proteomes" id="UP001168821">
    <property type="component" value="Unassembled WGS sequence"/>
</dbReference>
<dbReference type="EMBL" id="JALNTZ010000003">
    <property type="protein sequence ID" value="KAJ3658592.1"/>
    <property type="molecule type" value="Genomic_DNA"/>
</dbReference>
<evidence type="ECO:0000313" key="3">
    <source>
        <dbReference type="Proteomes" id="UP001168821"/>
    </source>
</evidence>
<comment type="caution">
    <text evidence="2">The sequence shown here is derived from an EMBL/GenBank/DDBJ whole genome shotgun (WGS) entry which is preliminary data.</text>
</comment>
<sequence length="85" mass="9893">MNCRLKDVEQLARQRFAEITAEDWGRICDHTDKIVNQYLQKEHLFDKISDEMSFVVNIGDSDDEWSSSDEEEEPSTTEIEGVEPL</sequence>
<evidence type="ECO:0000313" key="2">
    <source>
        <dbReference type="EMBL" id="KAJ3658592.1"/>
    </source>
</evidence>
<feature type="compositionally biased region" description="Acidic residues" evidence="1">
    <location>
        <begin position="60"/>
        <end position="75"/>
    </location>
</feature>
<feature type="region of interest" description="Disordered" evidence="1">
    <location>
        <begin position="59"/>
        <end position="85"/>
    </location>
</feature>
<accession>A0AA38IK38</accession>
<evidence type="ECO:0000256" key="1">
    <source>
        <dbReference type="SAM" id="MobiDB-lite"/>
    </source>
</evidence>
<proteinExistence type="predicted"/>
<organism evidence="2 3">
    <name type="scientific">Zophobas morio</name>
    <dbReference type="NCBI Taxonomy" id="2755281"/>
    <lineage>
        <taxon>Eukaryota</taxon>
        <taxon>Metazoa</taxon>
        <taxon>Ecdysozoa</taxon>
        <taxon>Arthropoda</taxon>
        <taxon>Hexapoda</taxon>
        <taxon>Insecta</taxon>
        <taxon>Pterygota</taxon>
        <taxon>Neoptera</taxon>
        <taxon>Endopterygota</taxon>
        <taxon>Coleoptera</taxon>
        <taxon>Polyphaga</taxon>
        <taxon>Cucujiformia</taxon>
        <taxon>Tenebrionidae</taxon>
        <taxon>Zophobas</taxon>
    </lineage>
</organism>
<name>A0AA38IK38_9CUCU</name>